<name>A0ABU6SNS1_9FABA</name>
<gene>
    <name evidence="2" type="ORF">PIB30_071106</name>
</gene>
<proteinExistence type="predicted"/>
<accession>A0ABU6SNS1</accession>
<protein>
    <submittedName>
        <fullName evidence="2">Uncharacterized protein</fullName>
    </submittedName>
</protein>
<comment type="caution">
    <text evidence="2">The sequence shown here is derived from an EMBL/GenBank/DDBJ whole genome shotgun (WGS) entry which is preliminary data.</text>
</comment>
<organism evidence="2 3">
    <name type="scientific">Stylosanthes scabra</name>
    <dbReference type="NCBI Taxonomy" id="79078"/>
    <lineage>
        <taxon>Eukaryota</taxon>
        <taxon>Viridiplantae</taxon>
        <taxon>Streptophyta</taxon>
        <taxon>Embryophyta</taxon>
        <taxon>Tracheophyta</taxon>
        <taxon>Spermatophyta</taxon>
        <taxon>Magnoliopsida</taxon>
        <taxon>eudicotyledons</taxon>
        <taxon>Gunneridae</taxon>
        <taxon>Pentapetalae</taxon>
        <taxon>rosids</taxon>
        <taxon>fabids</taxon>
        <taxon>Fabales</taxon>
        <taxon>Fabaceae</taxon>
        <taxon>Papilionoideae</taxon>
        <taxon>50 kb inversion clade</taxon>
        <taxon>dalbergioids sensu lato</taxon>
        <taxon>Dalbergieae</taxon>
        <taxon>Pterocarpus clade</taxon>
        <taxon>Stylosanthes</taxon>
    </lineage>
</organism>
<reference evidence="2 3" key="1">
    <citation type="journal article" date="2023" name="Plants (Basel)">
        <title>Bridging the Gap: Combining Genomics and Transcriptomics Approaches to Understand Stylosanthes scabra, an Orphan Legume from the Brazilian Caatinga.</title>
        <authorList>
            <person name="Ferreira-Neto J.R.C."/>
            <person name="da Silva M.D."/>
            <person name="Binneck E."/>
            <person name="de Melo N.F."/>
            <person name="da Silva R.H."/>
            <person name="de Melo A.L.T.M."/>
            <person name="Pandolfi V."/>
            <person name="Bustamante F.O."/>
            <person name="Brasileiro-Vidal A.C."/>
            <person name="Benko-Iseppon A.M."/>
        </authorList>
    </citation>
    <scope>NUCLEOTIDE SEQUENCE [LARGE SCALE GENOMIC DNA]</scope>
    <source>
        <tissue evidence="2">Leaves</tissue>
    </source>
</reference>
<feature type="coiled-coil region" evidence="1">
    <location>
        <begin position="126"/>
        <end position="153"/>
    </location>
</feature>
<keyword evidence="1" id="KW-0175">Coiled coil</keyword>
<evidence type="ECO:0000313" key="3">
    <source>
        <dbReference type="Proteomes" id="UP001341840"/>
    </source>
</evidence>
<keyword evidence="3" id="KW-1185">Reference proteome</keyword>
<evidence type="ECO:0000313" key="2">
    <source>
        <dbReference type="EMBL" id="MED6138096.1"/>
    </source>
</evidence>
<dbReference type="EMBL" id="JASCZI010061230">
    <property type="protein sequence ID" value="MED6138096.1"/>
    <property type="molecule type" value="Genomic_DNA"/>
</dbReference>
<evidence type="ECO:0000256" key="1">
    <source>
        <dbReference type="SAM" id="Coils"/>
    </source>
</evidence>
<dbReference type="Proteomes" id="UP001341840">
    <property type="component" value="Unassembled WGS sequence"/>
</dbReference>
<sequence length="160" mass="17562">MYLPISKLRTSLDILSPLVPEKLLGTAQYLACKLIACLQVDVENAFAAKVQMEKDLVATKDQVDVLTVERDSALAALLLHAKIKSLSQELEHAEGNCLSALDCMKEVEERAKVQAAELESCRSSALEQERKKVESLTQSLEGKQTALDKAEAAAVHWRGE</sequence>